<dbReference type="Proteomes" id="UP000061010">
    <property type="component" value="Chromosome"/>
</dbReference>
<keyword evidence="13" id="KW-1185">Reference proteome</keyword>
<proteinExistence type="inferred from homology"/>
<dbReference type="OrthoDB" id="7596309at2"/>
<evidence type="ECO:0000256" key="9">
    <source>
        <dbReference type="ARBA" id="ARBA00023065"/>
    </source>
</evidence>
<organism evidence="12 13">
    <name type="scientific">Stenotrophomonas acidaminiphila</name>
    <dbReference type="NCBI Taxonomy" id="128780"/>
    <lineage>
        <taxon>Bacteria</taxon>
        <taxon>Pseudomonadati</taxon>
        <taxon>Pseudomonadota</taxon>
        <taxon>Gammaproteobacteria</taxon>
        <taxon>Lysobacterales</taxon>
        <taxon>Lysobacteraceae</taxon>
        <taxon>Stenotrophomonas</taxon>
    </lineage>
</organism>
<dbReference type="PATRIC" id="fig|128780.6.peg.1775"/>
<keyword evidence="7" id="KW-0862">Zinc</keyword>
<dbReference type="GO" id="GO:0015087">
    <property type="term" value="F:cobalt ion transmembrane transporter activity"/>
    <property type="evidence" value="ECO:0007669"/>
    <property type="project" value="TreeGrafter"/>
</dbReference>
<dbReference type="GO" id="GO:0015095">
    <property type="term" value="F:magnesium ion transmembrane transporter activity"/>
    <property type="evidence" value="ECO:0007669"/>
    <property type="project" value="TreeGrafter"/>
</dbReference>
<reference evidence="12 13" key="1">
    <citation type="journal article" date="2015" name="Genome Announc.">
        <title>Complete Genome Sequencing of Stenotrophomonas acidaminiphila ZAC14D2_NAIMI4_2, a Multidrug-Resistant Strain Isolated from Sediments of a Polluted River in Mexico, Uncovers New Antibiotic Resistance Genes and a Novel Class-II Lasso Peptide Biosynthesis Gene Cluster.</title>
        <authorList>
            <person name="Vinuesa P."/>
            <person name="Ochoa-Sanchez L.E."/>
        </authorList>
    </citation>
    <scope>NUCLEOTIDE SEQUENCE [LARGE SCALE GENOMIC DNA]</scope>
    <source>
        <strain evidence="12 13">ZAC14D2_NAIMI4_2</strain>
    </source>
</reference>
<dbReference type="KEGG" id="sacz:AOT14_17740"/>
<dbReference type="EMBL" id="CP012900">
    <property type="protein sequence ID" value="ALJ28155.1"/>
    <property type="molecule type" value="Genomic_DNA"/>
</dbReference>
<keyword evidence="9" id="KW-0406">Ion transport</keyword>
<feature type="transmembrane region" description="Helical" evidence="11">
    <location>
        <begin position="280"/>
        <end position="300"/>
    </location>
</feature>
<dbReference type="PANTHER" id="PTHR46494:SF3">
    <property type="entry name" value="ZINC TRANSPORT PROTEIN ZNTB"/>
    <property type="match status" value="1"/>
</dbReference>
<feature type="transmembrane region" description="Helical" evidence="11">
    <location>
        <begin position="312"/>
        <end position="332"/>
    </location>
</feature>
<evidence type="ECO:0000256" key="1">
    <source>
        <dbReference type="ARBA" id="ARBA00004651"/>
    </source>
</evidence>
<keyword evidence="3" id="KW-0813">Transport</keyword>
<dbReference type="SUPFAM" id="SSF143865">
    <property type="entry name" value="CorA soluble domain-like"/>
    <property type="match status" value="1"/>
</dbReference>
<comment type="similarity">
    <text evidence="2">Belongs to the CorA metal ion transporter (MIT) (TC 1.A.35) family.</text>
</comment>
<dbReference type="GO" id="GO:0050897">
    <property type="term" value="F:cobalt ion binding"/>
    <property type="evidence" value="ECO:0007669"/>
    <property type="project" value="TreeGrafter"/>
</dbReference>
<dbReference type="Gene3D" id="3.30.460.20">
    <property type="entry name" value="CorA soluble domain-like"/>
    <property type="match status" value="1"/>
</dbReference>
<dbReference type="PANTHER" id="PTHR46494">
    <property type="entry name" value="CORA FAMILY METAL ION TRANSPORTER (EUROFUNG)"/>
    <property type="match status" value="1"/>
</dbReference>
<keyword evidence="8 11" id="KW-1133">Transmembrane helix</keyword>
<dbReference type="InterPro" id="IPR002523">
    <property type="entry name" value="MgTranspt_CorA/ZnTranspt_ZntB"/>
</dbReference>
<evidence type="ECO:0000256" key="2">
    <source>
        <dbReference type="ARBA" id="ARBA00009765"/>
    </source>
</evidence>
<accession>A0A0S1AZM4</accession>
<evidence type="ECO:0000313" key="12">
    <source>
        <dbReference type="EMBL" id="ALJ28155.1"/>
    </source>
</evidence>
<evidence type="ECO:0000256" key="5">
    <source>
        <dbReference type="ARBA" id="ARBA00022519"/>
    </source>
</evidence>
<dbReference type="GO" id="GO:0005886">
    <property type="term" value="C:plasma membrane"/>
    <property type="evidence" value="ECO:0007669"/>
    <property type="project" value="UniProtKB-SubCell"/>
</dbReference>
<dbReference type="Pfam" id="PF01544">
    <property type="entry name" value="CorA"/>
    <property type="match status" value="1"/>
</dbReference>
<dbReference type="Gene3D" id="1.20.58.340">
    <property type="entry name" value="Magnesium transport protein CorA, transmembrane region"/>
    <property type="match status" value="2"/>
</dbReference>
<evidence type="ECO:0000256" key="7">
    <source>
        <dbReference type="ARBA" id="ARBA00022833"/>
    </source>
</evidence>
<sequence length="338" mass="36672">MQAAGGNGDAAEAAGAARAGFFCRLFDARGNAQAISQCSLAACQPARDTLAWVDLCDPSDEQVDAVWAAWKLPQAARPFLDGGSVPEVGQNEAFFWVRAVVAGGGDNKDRINGVVLVCVAGADRVVTFRREPVAFLEDMRTQQPGRVGVLGAESFVATVLDRLLGSYFKAIDEHELAIERLEVSILGKGACDALKELQRLRRWASRLRRMLAPHRVVFGAMSRPDFRPDEGREADRHFNALNMRFERALDMVENARDQVLGSFELFSNQTALRTNQAMRVLTFVTVVTGLMATIVGALGMNFGAGLFDSGDAGFYAALAGLVAMGLGAFVLGRRQHWF</sequence>
<evidence type="ECO:0000256" key="3">
    <source>
        <dbReference type="ARBA" id="ARBA00022448"/>
    </source>
</evidence>
<gene>
    <name evidence="12" type="ORF">AOT14_17740</name>
</gene>
<protein>
    <submittedName>
        <fullName evidence="12">Magnesium transporter CorA</fullName>
    </submittedName>
</protein>
<name>A0A0S1AZM4_9GAMM</name>
<evidence type="ECO:0000256" key="4">
    <source>
        <dbReference type="ARBA" id="ARBA00022475"/>
    </source>
</evidence>
<keyword evidence="6 11" id="KW-0812">Transmembrane</keyword>
<comment type="subcellular location">
    <subcellularLocation>
        <location evidence="1">Cell membrane</location>
        <topology evidence="1">Multi-pass membrane protein</topology>
    </subcellularLocation>
</comment>
<dbReference type="SUPFAM" id="SSF144083">
    <property type="entry name" value="Magnesium transport protein CorA, transmembrane region"/>
    <property type="match status" value="1"/>
</dbReference>
<dbReference type="GO" id="GO:0000287">
    <property type="term" value="F:magnesium ion binding"/>
    <property type="evidence" value="ECO:0007669"/>
    <property type="project" value="TreeGrafter"/>
</dbReference>
<evidence type="ECO:0000256" key="8">
    <source>
        <dbReference type="ARBA" id="ARBA00022989"/>
    </source>
</evidence>
<keyword evidence="4" id="KW-1003">Cell membrane</keyword>
<evidence type="ECO:0000313" key="13">
    <source>
        <dbReference type="Proteomes" id="UP000061010"/>
    </source>
</evidence>
<evidence type="ECO:0000256" key="6">
    <source>
        <dbReference type="ARBA" id="ARBA00022692"/>
    </source>
</evidence>
<dbReference type="InterPro" id="IPR045863">
    <property type="entry name" value="CorA_TM1_TM2"/>
</dbReference>
<dbReference type="InterPro" id="IPR045861">
    <property type="entry name" value="CorA_cytoplasmic_dom"/>
</dbReference>
<evidence type="ECO:0000256" key="10">
    <source>
        <dbReference type="ARBA" id="ARBA00023136"/>
    </source>
</evidence>
<keyword evidence="10 11" id="KW-0472">Membrane</keyword>
<evidence type="ECO:0000256" key="11">
    <source>
        <dbReference type="SAM" id="Phobius"/>
    </source>
</evidence>
<keyword evidence="5" id="KW-0997">Cell inner membrane</keyword>
<dbReference type="AlphaFoldDB" id="A0A0S1AZM4"/>